<dbReference type="GO" id="GO:0006310">
    <property type="term" value="P:DNA recombination"/>
    <property type="evidence" value="ECO:0007669"/>
    <property type="project" value="UniProtKB-KW"/>
</dbReference>
<evidence type="ECO:0000259" key="6">
    <source>
        <dbReference type="PROSITE" id="PS51900"/>
    </source>
</evidence>
<keyword evidence="8" id="KW-1185">Reference proteome</keyword>
<dbReference type="GO" id="GO:0015074">
    <property type="term" value="P:DNA integration"/>
    <property type="evidence" value="ECO:0007669"/>
    <property type="project" value="UniProtKB-KW"/>
</dbReference>
<keyword evidence="1" id="KW-0229">DNA integration</keyword>
<evidence type="ECO:0000256" key="2">
    <source>
        <dbReference type="ARBA" id="ARBA00023125"/>
    </source>
</evidence>
<feature type="domain" description="Core-binding (CB)" evidence="6">
    <location>
        <begin position="4"/>
        <end position="95"/>
    </location>
</feature>
<dbReference type="Proteomes" id="UP000637906">
    <property type="component" value="Unassembled WGS sequence"/>
</dbReference>
<dbReference type="PANTHER" id="PTHR30349:SF90">
    <property type="entry name" value="TYROSINE RECOMBINASE XERD"/>
    <property type="match status" value="1"/>
</dbReference>
<dbReference type="SUPFAM" id="SSF56349">
    <property type="entry name" value="DNA breaking-rejoining enzymes"/>
    <property type="match status" value="1"/>
</dbReference>
<sequence length="306" mass="35839">MIESSLYKIIESWYEWLRLERNLAQNTLEAYRRDLNHLMSFLNSSMGEVVTLKTLKGLSLHNIRGWLSFRHKNNISAKSNARALSAVRNFFGYISNYYDVDNQTIYSISKPILRRTLPKVLSNNEIKTTMEEIKKEDFWIAQRNIAIILLLYGCGLRISEALSLKLKDVGSDELTITGKGGKERRVFMLPVVKKQIEKYIKFCPYLSYKIQDQDLFVGVRGKKLSRTYFANYLQKIRKIGNLPEFTTPHAFRHSFATHLFREKVDIRSIQQLLGHVNLSTTQIYTHLNHKDVIDTYKNFHPQIRNK</sequence>
<dbReference type="GO" id="GO:0003677">
    <property type="term" value="F:DNA binding"/>
    <property type="evidence" value="ECO:0007669"/>
    <property type="project" value="UniProtKB-UniRule"/>
</dbReference>
<dbReference type="EMBL" id="BNGU01000005">
    <property type="protein sequence ID" value="GHM59207.1"/>
    <property type="molecule type" value="Genomic_DNA"/>
</dbReference>
<dbReference type="PANTHER" id="PTHR30349">
    <property type="entry name" value="PHAGE INTEGRASE-RELATED"/>
    <property type="match status" value="1"/>
</dbReference>
<dbReference type="InterPro" id="IPR002104">
    <property type="entry name" value="Integrase_catalytic"/>
</dbReference>
<dbReference type="InterPro" id="IPR013762">
    <property type="entry name" value="Integrase-like_cat_sf"/>
</dbReference>
<accession>A0A8J3MMH5</accession>
<gene>
    <name evidence="7" type="primary">xerC</name>
    <name evidence="7" type="ORF">sL5_02000</name>
</gene>
<dbReference type="InterPro" id="IPR044068">
    <property type="entry name" value="CB"/>
</dbReference>
<dbReference type="PROSITE" id="PS51898">
    <property type="entry name" value="TYR_RECOMBINASE"/>
    <property type="match status" value="1"/>
</dbReference>
<dbReference type="InterPro" id="IPR011010">
    <property type="entry name" value="DNA_brk_join_enz"/>
</dbReference>
<evidence type="ECO:0000256" key="1">
    <source>
        <dbReference type="ARBA" id="ARBA00022908"/>
    </source>
</evidence>
<proteinExistence type="predicted"/>
<dbReference type="InterPro" id="IPR050090">
    <property type="entry name" value="Tyrosine_recombinase_XerCD"/>
</dbReference>
<keyword evidence="3" id="KW-0233">DNA recombination</keyword>
<dbReference type="Pfam" id="PF02899">
    <property type="entry name" value="Phage_int_SAM_1"/>
    <property type="match status" value="1"/>
</dbReference>
<dbReference type="AlphaFoldDB" id="A0A8J3MMH5"/>
<evidence type="ECO:0000256" key="4">
    <source>
        <dbReference type="PROSITE-ProRule" id="PRU01248"/>
    </source>
</evidence>
<dbReference type="Gene3D" id="1.10.150.130">
    <property type="match status" value="1"/>
</dbReference>
<comment type="caution">
    <text evidence="7">The sequence shown here is derived from an EMBL/GenBank/DDBJ whole genome shotgun (WGS) entry which is preliminary data.</text>
</comment>
<name>A0A8J3MMH5_9RICK</name>
<evidence type="ECO:0000313" key="7">
    <source>
        <dbReference type="EMBL" id="GHM59207.1"/>
    </source>
</evidence>
<dbReference type="PROSITE" id="PS51900">
    <property type="entry name" value="CB"/>
    <property type="match status" value="1"/>
</dbReference>
<reference evidence="7 8" key="1">
    <citation type="journal article" date="2021" name="Microb. Ecol.">
        <title>Candidatus Mesenet longicola: Novel Endosymbionts of Brontispa longissima that Induce Cytoplasmic Incompatibility.</title>
        <authorList>
            <person name="Takano S."/>
            <person name="Gotoh Y."/>
            <person name="Hayashi T."/>
        </authorList>
    </citation>
    <scope>NUCLEOTIDE SEQUENCE [LARGE SCALE GENOMIC DNA]</scope>
    <source>
        <strain evidence="7">L5</strain>
    </source>
</reference>
<keyword evidence="2 4" id="KW-0238">DNA-binding</keyword>
<dbReference type="InterPro" id="IPR004107">
    <property type="entry name" value="Integrase_SAM-like_N"/>
</dbReference>
<evidence type="ECO:0000313" key="8">
    <source>
        <dbReference type="Proteomes" id="UP000637906"/>
    </source>
</evidence>
<dbReference type="Pfam" id="PF00589">
    <property type="entry name" value="Phage_integrase"/>
    <property type="match status" value="1"/>
</dbReference>
<evidence type="ECO:0000259" key="5">
    <source>
        <dbReference type="PROSITE" id="PS51898"/>
    </source>
</evidence>
<dbReference type="InterPro" id="IPR010998">
    <property type="entry name" value="Integrase_recombinase_N"/>
</dbReference>
<organism evidence="7 8">
    <name type="scientific">Candidatus Mesenet longicola</name>
    <dbReference type="NCBI Taxonomy" id="1892558"/>
    <lineage>
        <taxon>Bacteria</taxon>
        <taxon>Pseudomonadati</taxon>
        <taxon>Pseudomonadota</taxon>
        <taxon>Alphaproteobacteria</taxon>
        <taxon>Rickettsiales</taxon>
        <taxon>Anaplasmataceae</taxon>
        <taxon>Candidatus Mesenet</taxon>
    </lineage>
</organism>
<dbReference type="Gene3D" id="1.10.443.10">
    <property type="entry name" value="Intergrase catalytic core"/>
    <property type="match status" value="1"/>
</dbReference>
<protein>
    <submittedName>
        <fullName evidence="7">Tyrosine recombinase XerC</fullName>
    </submittedName>
</protein>
<evidence type="ECO:0000256" key="3">
    <source>
        <dbReference type="ARBA" id="ARBA00023172"/>
    </source>
</evidence>
<feature type="domain" description="Tyr recombinase" evidence="5">
    <location>
        <begin position="116"/>
        <end position="297"/>
    </location>
</feature>